<dbReference type="InterPro" id="IPR010496">
    <property type="entry name" value="AL/BT2_dom"/>
</dbReference>
<keyword evidence="3" id="KW-1185">Reference proteome</keyword>
<dbReference type="GO" id="GO:0016787">
    <property type="term" value="F:hydrolase activity"/>
    <property type="evidence" value="ECO:0007669"/>
    <property type="project" value="InterPro"/>
</dbReference>
<protein>
    <recommendedName>
        <fullName evidence="1">3-keto-alpha-glucoside-1,2-lyase/3-keto-2-hydroxy-glucal hydratase domain-containing protein</fullName>
    </recommendedName>
</protein>
<accession>A0A1W2H456</accession>
<name>A0A1W2H456_9BACT</name>
<dbReference type="EMBL" id="LT838813">
    <property type="protein sequence ID" value="SMD43554.1"/>
    <property type="molecule type" value="Genomic_DNA"/>
</dbReference>
<feature type="domain" description="3-keto-alpha-glucoside-1,2-lyase/3-keto-2-hydroxy-glucal hydratase" evidence="1">
    <location>
        <begin position="56"/>
        <end position="232"/>
    </location>
</feature>
<evidence type="ECO:0000259" key="1">
    <source>
        <dbReference type="Pfam" id="PF06439"/>
    </source>
</evidence>
<dbReference type="Gene3D" id="2.60.120.560">
    <property type="entry name" value="Exo-inulinase, domain 1"/>
    <property type="match status" value="1"/>
</dbReference>
<reference evidence="3" key="1">
    <citation type="submission" date="2017-04" db="EMBL/GenBank/DDBJ databases">
        <authorList>
            <person name="Varghese N."/>
            <person name="Submissions S."/>
        </authorList>
    </citation>
    <scope>NUCLEOTIDE SEQUENCE [LARGE SCALE GENOMIC DNA]</scope>
    <source>
        <strain evidence="3">DSM 16537</strain>
    </source>
</reference>
<sequence length="251" mass="27999">MKCNYPYVIIFVFFLIGNPVAGQEFLFEFGKSRGLESLVSDKQPEEIPLKWFNVNTEKETWYFEGDELVCRGLPIGVIRSEKQYENFIMYIEWKHMEAGGNSGTFVWSSAVPGDNRLPDGVEVQMLELDWVNQNKKDGVLPPIAYVHGELFGVGGVTTVPDNPRGTRSKSIENRCLGKGQWNTYVVVCVDGVIKLSVNGKFVNGISQSSQKKGYICLESEGAPIHFRNLKITELPAGVTSVDQIAPLISNN</sequence>
<evidence type="ECO:0000313" key="2">
    <source>
        <dbReference type="EMBL" id="SMD43554.1"/>
    </source>
</evidence>
<dbReference type="RefSeq" id="WP_084120440.1">
    <property type="nucleotide sequence ID" value="NZ_LT838813.1"/>
</dbReference>
<dbReference type="STRING" id="758820.SAMN00777080_2149"/>
<dbReference type="AlphaFoldDB" id="A0A1W2H456"/>
<dbReference type="OrthoDB" id="259356at2"/>
<organism evidence="2 3">
    <name type="scientific">Aquiflexum balticum DSM 16537</name>
    <dbReference type="NCBI Taxonomy" id="758820"/>
    <lineage>
        <taxon>Bacteria</taxon>
        <taxon>Pseudomonadati</taxon>
        <taxon>Bacteroidota</taxon>
        <taxon>Cytophagia</taxon>
        <taxon>Cytophagales</taxon>
        <taxon>Cyclobacteriaceae</taxon>
        <taxon>Aquiflexum</taxon>
    </lineage>
</organism>
<evidence type="ECO:0000313" key="3">
    <source>
        <dbReference type="Proteomes" id="UP000192333"/>
    </source>
</evidence>
<proteinExistence type="predicted"/>
<gene>
    <name evidence="2" type="ORF">SAMN00777080_2149</name>
</gene>
<dbReference type="Proteomes" id="UP000192333">
    <property type="component" value="Chromosome I"/>
</dbReference>
<dbReference type="Pfam" id="PF06439">
    <property type="entry name" value="3keto-disac_hyd"/>
    <property type="match status" value="1"/>
</dbReference>